<dbReference type="AlphaFoldDB" id="A0A267FXE8"/>
<sequence>MATNPNPSLDVELDEEAKLCQKYPNLSRKGIGASALQKRLSGKGPKYFDSGDYNMARAKISNQHQAAEVEVDAMANNDATDSAPAAEVRLLEEVTGDTIPTLDNIPVPTGRKRSLTSGNLDLPHQITHPDATVVQQHQQHQQQA</sequence>
<reference evidence="2 3" key="1">
    <citation type="submission" date="2017-06" db="EMBL/GenBank/DDBJ databases">
        <title>A platform for efficient transgenesis in Macrostomum lignano, a flatworm model organism for stem cell research.</title>
        <authorList>
            <person name="Berezikov E."/>
        </authorList>
    </citation>
    <scope>NUCLEOTIDE SEQUENCE [LARGE SCALE GENOMIC DNA]</scope>
    <source>
        <strain evidence="2">DV1</strain>
        <tissue evidence="2">Whole organism</tissue>
    </source>
</reference>
<keyword evidence="3" id="KW-1185">Reference proteome</keyword>
<feature type="region of interest" description="Disordered" evidence="1">
    <location>
        <begin position="101"/>
        <end position="144"/>
    </location>
</feature>
<organism evidence="2 3">
    <name type="scientific">Macrostomum lignano</name>
    <dbReference type="NCBI Taxonomy" id="282301"/>
    <lineage>
        <taxon>Eukaryota</taxon>
        <taxon>Metazoa</taxon>
        <taxon>Spiralia</taxon>
        <taxon>Lophotrochozoa</taxon>
        <taxon>Platyhelminthes</taxon>
        <taxon>Rhabditophora</taxon>
        <taxon>Macrostomorpha</taxon>
        <taxon>Macrostomida</taxon>
        <taxon>Macrostomidae</taxon>
        <taxon>Macrostomum</taxon>
    </lineage>
</organism>
<evidence type="ECO:0000313" key="3">
    <source>
        <dbReference type="Proteomes" id="UP000215902"/>
    </source>
</evidence>
<feature type="compositionally biased region" description="Low complexity" evidence="1">
    <location>
        <begin position="135"/>
        <end position="144"/>
    </location>
</feature>
<protein>
    <submittedName>
        <fullName evidence="2">Uncharacterized protein</fullName>
    </submittedName>
</protein>
<dbReference type="STRING" id="282301.A0A267FXE8"/>
<evidence type="ECO:0000256" key="1">
    <source>
        <dbReference type="SAM" id="MobiDB-lite"/>
    </source>
</evidence>
<dbReference type="EMBL" id="NIVC01000684">
    <property type="protein sequence ID" value="PAA78505.1"/>
    <property type="molecule type" value="Genomic_DNA"/>
</dbReference>
<accession>A0A267FXE8</accession>
<dbReference type="OrthoDB" id="5949865at2759"/>
<dbReference type="Proteomes" id="UP000215902">
    <property type="component" value="Unassembled WGS sequence"/>
</dbReference>
<name>A0A267FXE8_9PLAT</name>
<comment type="caution">
    <text evidence="2">The sequence shown here is derived from an EMBL/GenBank/DDBJ whole genome shotgun (WGS) entry which is preliminary data.</text>
</comment>
<gene>
    <name evidence="2" type="ORF">BOX15_Mlig028281g1</name>
</gene>
<proteinExistence type="predicted"/>
<evidence type="ECO:0000313" key="2">
    <source>
        <dbReference type="EMBL" id="PAA78505.1"/>
    </source>
</evidence>